<evidence type="ECO:0000313" key="7">
    <source>
        <dbReference type="Proteomes" id="UP001266099"/>
    </source>
</evidence>
<dbReference type="EMBL" id="JAVDUJ010000001">
    <property type="protein sequence ID" value="MDR6938462.1"/>
    <property type="molecule type" value="Genomic_DNA"/>
</dbReference>
<dbReference type="Gene3D" id="3.40.50.150">
    <property type="entry name" value="Vaccinia Virus protein VP39"/>
    <property type="match status" value="1"/>
</dbReference>
<evidence type="ECO:0000256" key="2">
    <source>
        <dbReference type="ARBA" id="ARBA00022679"/>
    </source>
</evidence>
<evidence type="ECO:0000313" key="5">
    <source>
        <dbReference type="EMBL" id="MDR6938462.1"/>
    </source>
</evidence>
<dbReference type="InterPro" id="IPR001091">
    <property type="entry name" value="RM_Methyltransferase"/>
</dbReference>
<dbReference type="RefSeq" id="WP_309954317.1">
    <property type="nucleotide sequence ID" value="NZ_JAVDUJ010000001.1"/>
</dbReference>
<feature type="domain" description="DNA methylase N-4/N-6" evidence="4">
    <location>
        <begin position="24"/>
        <end position="328"/>
    </location>
</feature>
<comment type="caution">
    <text evidence="6">The sequence shown here is derived from an EMBL/GenBank/DDBJ whole genome shotgun (WGS) entry which is preliminary data.</text>
</comment>
<gene>
    <name evidence="5" type="ORF">J2S36_000005</name>
    <name evidence="6" type="ORF">J2S36_001697</name>
</gene>
<keyword evidence="2 6" id="KW-0808">Transferase</keyword>
<dbReference type="InterPro" id="IPR029063">
    <property type="entry name" value="SAM-dependent_MTases_sf"/>
</dbReference>
<dbReference type="Pfam" id="PF01555">
    <property type="entry name" value="N6_N4_Mtase"/>
    <property type="match status" value="1"/>
</dbReference>
<dbReference type="GO" id="GO:0009007">
    <property type="term" value="F:site-specific DNA-methyltransferase (adenine-specific) activity"/>
    <property type="evidence" value="ECO:0007669"/>
    <property type="project" value="UniProtKB-EC"/>
</dbReference>
<evidence type="ECO:0000259" key="4">
    <source>
        <dbReference type="Pfam" id="PF01555"/>
    </source>
</evidence>
<name>A0ABU1T473_9ACTO</name>
<dbReference type="EMBL" id="JAVDUJ010000001">
    <property type="protein sequence ID" value="MDR6940154.1"/>
    <property type="molecule type" value="Genomic_DNA"/>
</dbReference>
<keyword evidence="7" id="KW-1185">Reference proteome</keyword>
<evidence type="ECO:0000313" key="6">
    <source>
        <dbReference type="EMBL" id="MDR6940154.1"/>
    </source>
</evidence>
<accession>A0ABU1T473</accession>
<dbReference type="SUPFAM" id="SSF53335">
    <property type="entry name" value="S-adenosyl-L-methionine-dependent methyltransferases"/>
    <property type="match status" value="1"/>
</dbReference>
<evidence type="ECO:0000256" key="1">
    <source>
        <dbReference type="ARBA" id="ARBA00022603"/>
    </source>
</evidence>
<evidence type="ECO:0000256" key="3">
    <source>
        <dbReference type="RuleBase" id="RU362026"/>
    </source>
</evidence>
<dbReference type="PRINTS" id="PR00508">
    <property type="entry name" value="S21N4MTFRASE"/>
</dbReference>
<reference evidence="6 7" key="1">
    <citation type="submission" date="2023-07" db="EMBL/GenBank/DDBJ databases">
        <title>Sequencing the genomes of 1000 actinobacteria strains.</title>
        <authorList>
            <person name="Klenk H.-P."/>
        </authorList>
    </citation>
    <scope>NUCLEOTIDE SEQUENCE [LARGE SCALE GENOMIC DNA]</scope>
    <source>
        <strain evidence="6 7">DSM 15539</strain>
    </source>
</reference>
<dbReference type="GO" id="GO:0032259">
    <property type="term" value="P:methylation"/>
    <property type="evidence" value="ECO:0007669"/>
    <property type="project" value="UniProtKB-KW"/>
</dbReference>
<dbReference type="EC" id="2.1.1.-" evidence="3"/>
<dbReference type="InterPro" id="IPR002941">
    <property type="entry name" value="DNA_methylase_N4/N6"/>
</dbReference>
<keyword evidence="1 6" id="KW-0489">Methyltransferase</keyword>
<proteinExistence type="inferred from homology"/>
<comment type="similarity">
    <text evidence="3">Belongs to the N(4)/N(6)-methyltransferase family.</text>
</comment>
<organism evidence="6 7">
    <name type="scientific">Arcanobacterium hippocoleae</name>
    <dbReference type="NCBI Taxonomy" id="149017"/>
    <lineage>
        <taxon>Bacteria</taxon>
        <taxon>Bacillati</taxon>
        <taxon>Actinomycetota</taxon>
        <taxon>Actinomycetes</taxon>
        <taxon>Actinomycetales</taxon>
        <taxon>Actinomycetaceae</taxon>
        <taxon>Arcanobacterium</taxon>
    </lineage>
</organism>
<dbReference type="Proteomes" id="UP001266099">
    <property type="component" value="Unassembled WGS sequence"/>
</dbReference>
<protein>
    <recommendedName>
        <fullName evidence="3">Methyltransferase</fullName>
        <ecNumber evidence="3">2.1.1.-</ecNumber>
    </recommendedName>
</protein>
<sequence>MTDFNLFHNDALDVYSQWQTPNTIVSDGAYGVGGFPGDPRTPDGLADWYRPHIEEWSKRSTLATTLWFWNTEVGWANAHPVLDENGWQYEFTNIWNKGVGQVAGNVNSKTIRRFPVVTEVCVFYTRKPLISSSDNSSGHIHMKEWLLSEWKRTGLPQRLANEACGVKNAATRKYFDQGWLWYYPPVDAMMKIVAYANEHGDPAGRPYYSLNGVSPVTADEWAGTRSPWNYEHGITNVWDRPSLRGRERYRGSLIKSAPRAGKPTQMSASHLNQKPLDLMTRIIQASTNPGDTVWEPFGGLCTASVAALQLGRHPWAAEINDDFYQMASERLQTLQKPMF</sequence>